<organism evidence="1 2">
    <name type="scientific">Kitasatospora saccharophila</name>
    <dbReference type="NCBI Taxonomy" id="407973"/>
    <lineage>
        <taxon>Bacteria</taxon>
        <taxon>Bacillati</taxon>
        <taxon>Actinomycetota</taxon>
        <taxon>Actinomycetes</taxon>
        <taxon>Kitasatosporales</taxon>
        <taxon>Streptomycetaceae</taxon>
        <taxon>Kitasatospora</taxon>
    </lineage>
</organism>
<evidence type="ECO:0000313" key="2">
    <source>
        <dbReference type="Proteomes" id="UP001500897"/>
    </source>
</evidence>
<reference evidence="1 2" key="1">
    <citation type="journal article" date="2019" name="Int. J. Syst. Evol. Microbiol.">
        <title>The Global Catalogue of Microorganisms (GCM) 10K type strain sequencing project: providing services to taxonomists for standard genome sequencing and annotation.</title>
        <authorList>
            <consortium name="The Broad Institute Genomics Platform"/>
            <consortium name="The Broad Institute Genome Sequencing Center for Infectious Disease"/>
            <person name="Wu L."/>
            <person name="Ma J."/>
        </authorList>
    </citation>
    <scope>NUCLEOTIDE SEQUENCE [LARGE SCALE GENOMIC DNA]</scope>
    <source>
        <strain evidence="1 2">JCM 14559</strain>
    </source>
</reference>
<dbReference type="EMBL" id="BAAANS010000037">
    <property type="protein sequence ID" value="GAA2109675.1"/>
    <property type="molecule type" value="Genomic_DNA"/>
</dbReference>
<protein>
    <submittedName>
        <fullName evidence="1">Uncharacterized protein</fullName>
    </submittedName>
</protein>
<keyword evidence="2" id="KW-1185">Reference proteome</keyword>
<comment type="caution">
    <text evidence="1">The sequence shown here is derived from an EMBL/GenBank/DDBJ whole genome shotgun (WGS) entry which is preliminary data.</text>
</comment>
<evidence type="ECO:0000313" key="1">
    <source>
        <dbReference type="EMBL" id="GAA2109675.1"/>
    </source>
</evidence>
<proteinExistence type="predicted"/>
<sequence length="187" mass="19772">MAATVDAPWTVTLDYSHDAALALAVRDALGLTDPLGLPPVDPPLALASLAHPTGPGPAAQWPAWWDGALTEARHGSGAFAELDGPLGAFVREHGTELLRWSSARKRELAARSRPAPGRPRLADALRERTGRTGVRLPAFRLLVLALPVAGPLFRPVRDGLTVTSTALVGDRDAYLAALADHLVRTHG</sequence>
<gene>
    <name evidence="1" type="ORF">GCM10009759_50540</name>
</gene>
<accession>A0ABN2XDG2</accession>
<dbReference type="RefSeq" id="WP_344554884.1">
    <property type="nucleotide sequence ID" value="NZ_BAAANS010000037.1"/>
</dbReference>
<name>A0ABN2XDG2_9ACTN</name>
<dbReference type="Proteomes" id="UP001500897">
    <property type="component" value="Unassembled WGS sequence"/>
</dbReference>